<dbReference type="InterPro" id="IPR041657">
    <property type="entry name" value="HTH_17"/>
</dbReference>
<dbReference type="SUPFAM" id="SSF52172">
    <property type="entry name" value="CheY-like"/>
    <property type="match status" value="1"/>
</dbReference>
<dbReference type="Gene3D" id="1.10.1660.10">
    <property type="match status" value="1"/>
</dbReference>
<dbReference type="Proteomes" id="UP000254266">
    <property type="component" value="Unassembled WGS sequence"/>
</dbReference>
<dbReference type="Pfam" id="PF00072">
    <property type="entry name" value="Response_reg"/>
    <property type="match status" value="1"/>
</dbReference>
<proteinExistence type="predicted"/>
<name>A0A370DJM9_9GAMM</name>
<evidence type="ECO:0000313" key="5">
    <source>
        <dbReference type="Proteomes" id="UP000254266"/>
    </source>
</evidence>
<evidence type="ECO:0000259" key="3">
    <source>
        <dbReference type="PROSITE" id="PS50110"/>
    </source>
</evidence>
<dbReference type="PANTHER" id="PTHR43547:SF2">
    <property type="entry name" value="HYBRID SIGNAL TRANSDUCTION HISTIDINE KINASE C"/>
    <property type="match status" value="1"/>
</dbReference>
<dbReference type="PROSITE" id="PS50110">
    <property type="entry name" value="RESPONSE_REGULATORY"/>
    <property type="match status" value="1"/>
</dbReference>
<dbReference type="EMBL" id="QFXC01000007">
    <property type="protein sequence ID" value="RDH84584.1"/>
    <property type="molecule type" value="Genomic_DNA"/>
</dbReference>
<dbReference type="Gene3D" id="3.40.50.2300">
    <property type="match status" value="1"/>
</dbReference>
<dbReference type="NCBIfam" id="TIGR01764">
    <property type="entry name" value="excise"/>
    <property type="match status" value="1"/>
</dbReference>
<gene>
    <name evidence="4" type="ORF">DIZ80_03710</name>
</gene>
<feature type="domain" description="Response regulatory" evidence="3">
    <location>
        <begin position="73"/>
        <end position="191"/>
    </location>
</feature>
<dbReference type="SUPFAM" id="SSF46955">
    <property type="entry name" value="Putative DNA-binding domain"/>
    <property type="match status" value="1"/>
</dbReference>
<keyword evidence="1 2" id="KW-0597">Phosphoprotein</keyword>
<dbReference type="CDD" id="cd04762">
    <property type="entry name" value="HTH_MerR-trunc"/>
    <property type="match status" value="1"/>
</dbReference>
<dbReference type="GO" id="GO:0003677">
    <property type="term" value="F:DNA binding"/>
    <property type="evidence" value="ECO:0007669"/>
    <property type="project" value="InterPro"/>
</dbReference>
<dbReference type="SMART" id="SM00448">
    <property type="entry name" value="REC"/>
    <property type="match status" value="1"/>
</dbReference>
<sequence>MSGKEKNYYTSREAAELLGVAVSTIQLWTSNGSLSAWTTDGGHRRIARISVEEMLNEQKAATAGKSAPEHKLSVVIVEDNEQQLRLYIKQFESWGINAQVVTARDGYQGLVKIGNTIPDIIITDLKMPNMDGFQMVRALQVMPELQDSLIIVITGLRGDEVEEKGGLPESVHQLTKPVPYKELEALVREKLK</sequence>
<dbReference type="AlphaFoldDB" id="A0A370DJM9"/>
<evidence type="ECO:0000256" key="1">
    <source>
        <dbReference type="ARBA" id="ARBA00022553"/>
    </source>
</evidence>
<evidence type="ECO:0000313" key="4">
    <source>
        <dbReference type="EMBL" id="RDH84584.1"/>
    </source>
</evidence>
<organism evidence="4 5">
    <name type="scientific">endosymbiont of Galathealinum brachiosum</name>
    <dbReference type="NCBI Taxonomy" id="2200906"/>
    <lineage>
        <taxon>Bacteria</taxon>
        <taxon>Pseudomonadati</taxon>
        <taxon>Pseudomonadota</taxon>
        <taxon>Gammaproteobacteria</taxon>
        <taxon>sulfur-oxidizing symbionts</taxon>
    </lineage>
</organism>
<dbReference type="PANTHER" id="PTHR43547">
    <property type="entry name" value="TWO-COMPONENT HISTIDINE KINASE"/>
    <property type="match status" value="1"/>
</dbReference>
<accession>A0A370DJM9</accession>
<evidence type="ECO:0000256" key="2">
    <source>
        <dbReference type="PROSITE-ProRule" id="PRU00169"/>
    </source>
</evidence>
<dbReference type="InterPro" id="IPR001789">
    <property type="entry name" value="Sig_transdc_resp-reg_receiver"/>
</dbReference>
<dbReference type="InterPro" id="IPR010093">
    <property type="entry name" value="SinI_DNA-bd"/>
</dbReference>
<comment type="caution">
    <text evidence="4">The sequence shown here is derived from an EMBL/GenBank/DDBJ whole genome shotgun (WGS) entry which is preliminary data.</text>
</comment>
<protein>
    <submittedName>
        <fullName evidence="4">Excisionase</fullName>
    </submittedName>
</protein>
<dbReference type="InterPro" id="IPR009061">
    <property type="entry name" value="DNA-bd_dom_put_sf"/>
</dbReference>
<feature type="modified residue" description="4-aspartylphosphate" evidence="2">
    <location>
        <position position="124"/>
    </location>
</feature>
<dbReference type="Pfam" id="PF12728">
    <property type="entry name" value="HTH_17"/>
    <property type="match status" value="1"/>
</dbReference>
<dbReference type="GO" id="GO:0000155">
    <property type="term" value="F:phosphorelay sensor kinase activity"/>
    <property type="evidence" value="ECO:0007669"/>
    <property type="project" value="TreeGrafter"/>
</dbReference>
<reference evidence="4 5" key="1">
    <citation type="journal article" date="2018" name="ISME J.">
        <title>Endosymbiont genomes yield clues of tubeworm success.</title>
        <authorList>
            <person name="Li Y."/>
            <person name="Liles M.R."/>
            <person name="Halanych K.M."/>
        </authorList>
    </citation>
    <scope>NUCLEOTIDE SEQUENCE [LARGE SCALE GENOMIC DNA]</scope>
    <source>
        <strain evidence="4">A1464</strain>
    </source>
</reference>
<keyword evidence="5" id="KW-1185">Reference proteome</keyword>
<dbReference type="InterPro" id="IPR011006">
    <property type="entry name" value="CheY-like_superfamily"/>
</dbReference>